<feature type="signal peptide" evidence="10">
    <location>
        <begin position="1"/>
        <end position="18"/>
    </location>
</feature>
<name>A0ABR1AR39_POLSC</name>
<keyword evidence="10" id="KW-0732">Signal</keyword>
<evidence type="ECO:0000256" key="9">
    <source>
        <dbReference type="SAM" id="Phobius"/>
    </source>
</evidence>
<comment type="caution">
    <text evidence="12">The sequence shown here is derived from an EMBL/GenBank/DDBJ whole genome shotgun (WGS) entry which is preliminary data.</text>
</comment>
<keyword evidence="8" id="KW-0325">Glycoprotein</keyword>
<feature type="transmembrane region" description="Helical" evidence="9">
    <location>
        <begin position="572"/>
        <end position="594"/>
    </location>
</feature>
<dbReference type="InterPro" id="IPR001320">
    <property type="entry name" value="Iontro_rcpt_C"/>
</dbReference>
<dbReference type="SUPFAM" id="SSF53850">
    <property type="entry name" value="Periplasmic binding protein-like II"/>
    <property type="match status" value="1"/>
</dbReference>
<evidence type="ECO:0000256" key="5">
    <source>
        <dbReference type="ARBA" id="ARBA00022989"/>
    </source>
</evidence>
<evidence type="ECO:0000313" key="12">
    <source>
        <dbReference type="EMBL" id="KAK6624953.1"/>
    </source>
</evidence>
<dbReference type="PANTHER" id="PTHR42643:SF35">
    <property type="entry name" value="IONOTROPIC RECEPTOR 68A, ISOFORM A"/>
    <property type="match status" value="1"/>
</dbReference>
<feature type="transmembrane region" description="Helical" evidence="9">
    <location>
        <begin position="334"/>
        <end position="354"/>
    </location>
</feature>
<protein>
    <recommendedName>
        <fullName evidence="11">Ionotropic glutamate receptor C-terminal domain-containing protein</fullName>
    </recommendedName>
</protein>
<keyword evidence="6 9" id="KW-0472">Membrane</keyword>
<evidence type="ECO:0000256" key="4">
    <source>
        <dbReference type="ARBA" id="ARBA00022692"/>
    </source>
</evidence>
<dbReference type="Gene3D" id="3.40.190.10">
    <property type="entry name" value="Periplasmic binding protein-like II"/>
    <property type="match status" value="1"/>
</dbReference>
<evidence type="ECO:0000256" key="10">
    <source>
        <dbReference type="SAM" id="SignalP"/>
    </source>
</evidence>
<evidence type="ECO:0000256" key="8">
    <source>
        <dbReference type="ARBA" id="ARBA00023180"/>
    </source>
</evidence>
<reference evidence="12 13" key="1">
    <citation type="submission" date="2023-09" db="EMBL/GenBank/DDBJ databases">
        <title>Genomes of two closely related lineages of the louse Polyplax serrata with different host specificities.</title>
        <authorList>
            <person name="Martinu J."/>
            <person name="Tarabai H."/>
            <person name="Stefka J."/>
            <person name="Hypsa V."/>
        </authorList>
    </citation>
    <scope>NUCLEOTIDE SEQUENCE [LARGE SCALE GENOMIC DNA]</scope>
    <source>
        <strain evidence="12">98ZLc_SE</strain>
    </source>
</reference>
<dbReference type="PANTHER" id="PTHR42643">
    <property type="entry name" value="IONOTROPIC RECEPTOR 20A-RELATED"/>
    <property type="match status" value="1"/>
</dbReference>
<feature type="domain" description="Ionotropic glutamate receptor C-terminal" evidence="11">
    <location>
        <begin position="336"/>
        <end position="581"/>
    </location>
</feature>
<keyword evidence="7" id="KW-0675">Receptor</keyword>
<comment type="subcellular location">
    <subcellularLocation>
        <location evidence="1">Cell membrane</location>
        <topology evidence="1">Multi-pass membrane protein</topology>
    </subcellularLocation>
</comment>
<organism evidence="12 13">
    <name type="scientific">Polyplax serrata</name>
    <name type="common">Common mouse louse</name>
    <dbReference type="NCBI Taxonomy" id="468196"/>
    <lineage>
        <taxon>Eukaryota</taxon>
        <taxon>Metazoa</taxon>
        <taxon>Ecdysozoa</taxon>
        <taxon>Arthropoda</taxon>
        <taxon>Hexapoda</taxon>
        <taxon>Insecta</taxon>
        <taxon>Pterygota</taxon>
        <taxon>Neoptera</taxon>
        <taxon>Paraneoptera</taxon>
        <taxon>Psocodea</taxon>
        <taxon>Troctomorpha</taxon>
        <taxon>Phthiraptera</taxon>
        <taxon>Anoplura</taxon>
        <taxon>Polyplacidae</taxon>
        <taxon>Polyplax</taxon>
    </lineage>
</organism>
<keyword evidence="13" id="KW-1185">Reference proteome</keyword>
<accession>A0ABR1AR39</accession>
<gene>
    <name evidence="12" type="ORF">RUM44_011817</name>
</gene>
<keyword evidence="3" id="KW-1003">Cell membrane</keyword>
<evidence type="ECO:0000313" key="13">
    <source>
        <dbReference type="Proteomes" id="UP001359485"/>
    </source>
</evidence>
<sequence length="619" mass="70312">MKLNFSFLVLFALAETEAFKFSVQTHESERVEGITDCVCQIAVILGASKLAVWFSPEQRDIISDLVKKMTLPVILNAGEWHKDEGLDERRPTQMVAVFHYSNAQLLLNGTLWNANTRFIIVGRGAGDVQSDFAAFWKSKVVNVFHLIETEGGVEVYSFLPYTKGDCDAETTLLVDKYLVTRGSFVNGGSALNDSFRIKNMNRCPVNVTIVDLSPVTIFTDEYGNNSSSRLGGIEGNLLHEVATRLNFNATYAIALDGIGWGWIRPSPSGAVGEVYTGRSDFATGLLAPTIERYEALDLSMPYSGRECITYGVPKGAGVRTPDWITILTFEYTPITWFLIFLSCVFLFCVFYTMNKYSKMKLFFRTSDIFLYQFSSCLGLPIKIPNYLFIRLTVLTWIIFTFVTTVAYKSSISSKLTVPKEVPDINTFDELLRSHLQLTGYNNMFRLLQYNGSEPVIKKMEERFKITDFDIKYAIDLIARERKIAYVRHTSSFLYYSLMNPNSKGKIHVMTDCILSYHPIIVTKKHSPFSYRLNQLISWLLESGITNKWRSNFIYDIPYAPFPFHKLALHHMYGVFCILLTGYTVGLIAFMLEIFSCSCKKSTRQNKAPSGCNDELRKDV</sequence>
<evidence type="ECO:0000256" key="6">
    <source>
        <dbReference type="ARBA" id="ARBA00023136"/>
    </source>
</evidence>
<dbReference type="Gene3D" id="1.10.287.70">
    <property type="match status" value="1"/>
</dbReference>
<dbReference type="Pfam" id="PF00060">
    <property type="entry name" value="Lig_chan"/>
    <property type="match status" value="1"/>
</dbReference>
<dbReference type="EMBL" id="JAWJWF010000046">
    <property type="protein sequence ID" value="KAK6624953.1"/>
    <property type="molecule type" value="Genomic_DNA"/>
</dbReference>
<keyword evidence="5 9" id="KW-1133">Transmembrane helix</keyword>
<dbReference type="InterPro" id="IPR052192">
    <property type="entry name" value="Insect_Ionotropic_Sensory_Rcpt"/>
</dbReference>
<evidence type="ECO:0000256" key="1">
    <source>
        <dbReference type="ARBA" id="ARBA00004651"/>
    </source>
</evidence>
<comment type="similarity">
    <text evidence="2">Belongs to the glutamate-gated ion channel (TC 1.A.10.1) family.</text>
</comment>
<evidence type="ECO:0000256" key="3">
    <source>
        <dbReference type="ARBA" id="ARBA00022475"/>
    </source>
</evidence>
<proteinExistence type="inferred from homology"/>
<feature type="chain" id="PRO_5045672473" description="Ionotropic glutamate receptor C-terminal domain-containing protein" evidence="10">
    <location>
        <begin position="19"/>
        <end position="619"/>
    </location>
</feature>
<keyword evidence="4 9" id="KW-0812">Transmembrane</keyword>
<evidence type="ECO:0000256" key="2">
    <source>
        <dbReference type="ARBA" id="ARBA00008685"/>
    </source>
</evidence>
<dbReference type="Proteomes" id="UP001359485">
    <property type="component" value="Unassembled WGS sequence"/>
</dbReference>
<feature type="transmembrane region" description="Helical" evidence="9">
    <location>
        <begin position="387"/>
        <end position="407"/>
    </location>
</feature>
<evidence type="ECO:0000256" key="7">
    <source>
        <dbReference type="ARBA" id="ARBA00023170"/>
    </source>
</evidence>
<evidence type="ECO:0000259" key="11">
    <source>
        <dbReference type="Pfam" id="PF00060"/>
    </source>
</evidence>